<sequence>MLTNDFHKRLIEESQKQATVSEDKRYGVHFEYNDLVRRLTKLKIEKEKIIPISISQNRLDKGHKIELLQTSRVITNFGALKRESPLRDLSTSRLHLRITQSKSPMRIKLSSTIKPLNRIPHEKQIDLSPLRTHSNIRLRTNKSKKL</sequence>
<proteinExistence type="predicted"/>
<dbReference type="EMBL" id="CAJZBQ010000060">
    <property type="protein sequence ID" value="CAG9334978.1"/>
    <property type="molecule type" value="Genomic_DNA"/>
</dbReference>
<gene>
    <name evidence="1" type="ORF">BSTOLATCC_MIC62559</name>
</gene>
<protein>
    <submittedName>
        <fullName evidence="1">Uncharacterized protein</fullName>
    </submittedName>
</protein>
<dbReference type="AlphaFoldDB" id="A0AAU9KNQ7"/>
<reference evidence="1" key="1">
    <citation type="submission" date="2021-09" db="EMBL/GenBank/DDBJ databases">
        <authorList>
            <consortium name="AG Swart"/>
            <person name="Singh M."/>
            <person name="Singh A."/>
            <person name="Seah K."/>
            <person name="Emmerich C."/>
        </authorList>
    </citation>
    <scope>NUCLEOTIDE SEQUENCE</scope>
    <source>
        <strain evidence="1">ATCC30299</strain>
    </source>
</reference>
<name>A0AAU9KNQ7_9CILI</name>
<accession>A0AAU9KNQ7</accession>
<comment type="caution">
    <text evidence="1">The sequence shown here is derived from an EMBL/GenBank/DDBJ whole genome shotgun (WGS) entry which is preliminary data.</text>
</comment>
<evidence type="ECO:0000313" key="2">
    <source>
        <dbReference type="Proteomes" id="UP001162131"/>
    </source>
</evidence>
<organism evidence="1 2">
    <name type="scientific">Blepharisma stoltei</name>
    <dbReference type="NCBI Taxonomy" id="1481888"/>
    <lineage>
        <taxon>Eukaryota</taxon>
        <taxon>Sar</taxon>
        <taxon>Alveolata</taxon>
        <taxon>Ciliophora</taxon>
        <taxon>Postciliodesmatophora</taxon>
        <taxon>Heterotrichea</taxon>
        <taxon>Heterotrichida</taxon>
        <taxon>Blepharismidae</taxon>
        <taxon>Blepharisma</taxon>
    </lineage>
</organism>
<evidence type="ECO:0000313" key="1">
    <source>
        <dbReference type="EMBL" id="CAG9334978.1"/>
    </source>
</evidence>
<keyword evidence="2" id="KW-1185">Reference proteome</keyword>
<dbReference type="Proteomes" id="UP001162131">
    <property type="component" value="Unassembled WGS sequence"/>
</dbReference>